<evidence type="ECO:0000313" key="5">
    <source>
        <dbReference type="EMBL" id="MBY69290.1"/>
    </source>
</evidence>
<proteinExistence type="inferred from homology"/>
<dbReference type="RefSeq" id="XP_025424081.1">
    <property type="nucleotide sequence ID" value="XM_025568296.1"/>
</dbReference>
<feature type="signal peptide" evidence="4">
    <location>
        <begin position="1"/>
        <end position="21"/>
    </location>
</feature>
<comment type="similarity">
    <text evidence="1">Belongs to the insulin family.</text>
</comment>
<protein>
    <submittedName>
        <fullName evidence="7">Uncharacterized protein LOC112693297</fullName>
    </submittedName>
</protein>
<organism evidence="5">
    <name type="scientific">Sipha flava</name>
    <name type="common">yellow sugarcane aphid</name>
    <dbReference type="NCBI Taxonomy" id="143950"/>
    <lineage>
        <taxon>Eukaryota</taxon>
        <taxon>Metazoa</taxon>
        <taxon>Ecdysozoa</taxon>
        <taxon>Arthropoda</taxon>
        <taxon>Hexapoda</taxon>
        <taxon>Insecta</taxon>
        <taxon>Pterygota</taxon>
        <taxon>Neoptera</taxon>
        <taxon>Paraneoptera</taxon>
        <taxon>Hemiptera</taxon>
        <taxon>Sternorrhyncha</taxon>
        <taxon>Aphidomorpha</taxon>
        <taxon>Aphidoidea</taxon>
        <taxon>Aphididae</taxon>
        <taxon>Sipha</taxon>
    </lineage>
</organism>
<dbReference type="Gene3D" id="1.10.100.10">
    <property type="entry name" value="Insulin-like"/>
    <property type="match status" value="1"/>
</dbReference>
<evidence type="ECO:0000313" key="7">
    <source>
        <dbReference type="RefSeq" id="XP_025424081.1"/>
    </source>
</evidence>
<evidence type="ECO:0000256" key="2">
    <source>
        <dbReference type="ARBA" id="ARBA00022685"/>
    </source>
</evidence>
<gene>
    <name evidence="7" type="primary">LOC112693297</name>
    <name evidence="5" type="ORF">g.2136</name>
</gene>
<sequence length="164" mass="18587">MAKRILIVLFWLNALSATIESKPYGSADEEPVPMRPTKIVEAIDWETPIRICGPQITIFQGLLSCDNFTNQRISNNGGIASECCSTPCSPLYILHYCASHSDKLNPLEWELLKMIPTITTTTTSTTPKPVEPIQKLCKRDPDNEDCSFFKYFEMSRIFNGMWSM</sequence>
<reference evidence="5" key="1">
    <citation type="submission" date="2018-04" db="EMBL/GenBank/DDBJ databases">
        <title>Transcriptome assembly of Sipha flava.</title>
        <authorList>
            <person name="Scully E.D."/>
            <person name="Geib S.M."/>
            <person name="Palmer N.A."/>
            <person name="Koch K."/>
            <person name="Bradshaw J."/>
            <person name="Heng-Moss T."/>
            <person name="Sarath G."/>
        </authorList>
    </citation>
    <scope>NUCLEOTIDE SEQUENCE</scope>
</reference>
<accession>A0A2S2PV82</accession>
<evidence type="ECO:0000256" key="4">
    <source>
        <dbReference type="SAM" id="SignalP"/>
    </source>
</evidence>
<dbReference type="EMBL" id="GGMS01000087">
    <property type="protein sequence ID" value="MBY69290.1"/>
    <property type="molecule type" value="Transcribed_RNA"/>
</dbReference>
<reference evidence="7" key="2">
    <citation type="submission" date="2025-04" db="UniProtKB">
        <authorList>
            <consortium name="RefSeq"/>
        </authorList>
    </citation>
    <scope>IDENTIFICATION</scope>
    <source>
        <tissue evidence="7">Whole body</tissue>
    </source>
</reference>
<keyword evidence="6" id="KW-1185">Reference proteome</keyword>
<evidence type="ECO:0000313" key="6">
    <source>
        <dbReference type="Proteomes" id="UP000694846"/>
    </source>
</evidence>
<feature type="chain" id="PRO_5044578924" evidence="4">
    <location>
        <begin position="22"/>
        <end position="164"/>
    </location>
</feature>
<dbReference type="PROSITE" id="PS00262">
    <property type="entry name" value="INSULIN"/>
    <property type="match status" value="1"/>
</dbReference>
<dbReference type="GeneID" id="112693297"/>
<dbReference type="InterPro" id="IPR022353">
    <property type="entry name" value="Insulin_CS"/>
</dbReference>
<dbReference type="GO" id="GO:0005576">
    <property type="term" value="C:extracellular region"/>
    <property type="evidence" value="ECO:0007669"/>
    <property type="project" value="UniProtKB-ARBA"/>
</dbReference>
<evidence type="ECO:0000256" key="3">
    <source>
        <dbReference type="ARBA" id="ARBA00022729"/>
    </source>
</evidence>
<evidence type="ECO:0000256" key="1">
    <source>
        <dbReference type="ARBA" id="ARBA00009034"/>
    </source>
</evidence>
<dbReference type="AlphaFoldDB" id="A0A2S2PV82"/>
<dbReference type="Proteomes" id="UP000694846">
    <property type="component" value="Unplaced"/>
</dbReference>
<keyword evidence="3 4" id="KW-0732">Signal</keyword>
<name>A0A2S2PV82_9HEMI</name>
<dbReference type="SUPFAM" id="SSF56994">
    <property type="entry name" value="Insulin-like"/>
    <property type="match status" value="1"/>
</dbReference>
<keyword evidence="2" id="KW-0165">Cleavage on pair of basic residues</keyword>
<dbReference type="OrthoDB" id="10620501at2759"/>
<dbReference type="InterPro" id="IPR036438">
    <property type="entry name" value="Insulin-like_sf"/>
</dbReference>